<reference evidence="2 3" key="1">
    <citation type="submission" date="2019-03" db="EMBL/GenBank/DDBJ databases">
        <title>Genomic Encyclopedia of Type Strains, Phase IV (KMG-IV): sequencing the most valuable type-strain genomes for metagenomic binning, comparative biology and taxonomic classification.</title>
        <authorList>
            <person name="Goeker M."/>
        </authorList>
    </citation>
    <scope>NUCLEOTIDE SEQUENCE [LARGE SCALE GENOMIC DNA]</scope>
    <source>
        <strain evidence="2 3">DSM 45934</strain>
    </source>
</reference>
<dbReference type="Gene3D" id="3.40.50.720">
    <property type="entry name" value="NAD(P)-binding Rossmann-like Domain"/>
    <property type="match status" value="1"/>
</dbReference>
<keyword evidence="2" id="KW-0687">Ribonucleoprotein</keyword>
<dbReference type="Gene3D" id="3.30.160.660">
    <property type="match status" value="1"/>
</dbReference>
<dbReference type="InterPro" id="IPR003776">
    <property type="entry name" value="YcaO-like_dom"/>
</dbReference>
<evidence type="ECO:0000259" key="1">
    <source>
        <dbReference type="PROSITE" id="PS51664"/>
    </source>
</evidence>
<keyword evidence="3" id="KW-1185">Reference proteome</keyword>
<dbReference type="RefSeq" id="WP_132123629.1">
    <property type="nucleotide sequence ID" value="NZ_SLWS01000010.1"/>
</dbReference>
<protein>
    <submittedName>
        <fullName evidence="2">Ribosomal protein S12 methylthiotransferase accessory factor</fullName>
    </submittedName>
</protein>
<organism evidence="2 3">
    <name type="scientific">Actinocrispum wychmicini</name>
    <dbReference type="NCBI Taxonomy" id="1213861"/>
    <lineage>
        <taxon>Bacteria</taxon>
        <taxon>Bacillati</taxon>
        <taxon>Actinomycetota</taxon>
        <taxon>Actinomycetes</taxon>
        <taxon>Pseudonocardiales</taxon>
        <taxon>Pseudonocardiaceae</taxon>
        <taxon>Actinocrispum</taxon>
    </lineage>
</organism>
<evidence type="ECO:0000313" key="3">
    <source>
        <dbReference type="Proteomes" id="UP000295680"/>
    </source>
</evidence>
<dbReference type="AlphaFoldDB" id="A0A4V2S5Y5"/>
<dbReference type="Pfam" id="PF21084">
    <property type="entry name" value="WHD_DUF4423_like"/>
    <property type="match status" value="1"/>
</dbReference>
<dbReference type="Gene3D" id="3.90.930.60">
    <property type="match status" value="1"/>
</dbReference>
<dbReference type="NCBIfam" id="TIGR00702">
    <property type="entry name" value="YcaO-type kinase domain"/>
    <property type="match status" value="1"/>
</dbReference>
<accession>A0A4V2S5Y5</accession>
<dbReference type="InterPro" id="IPR035985">
    <property type="entry name" value="Ubiquitin-activating_enz"/>
</dbReference>
<dbReference type="SUPFAM" id="SSF69572">
    <property type="entry name" value="Activating enzymes of the ubiquitin-like proteins"/>
    <property type="match status" value="1"/>
</dbReference>
<dbReference type="InterPro" id="IPR049274">
    <property type="entry name" value="LynD/TruD_wHTH-like"/>
</dbReference>
<name>A0A4V2S5Y5_9PSEU</name>
<dbReference type="InterPro" id="IPR022291">
    <property type="entry name" value="Bacteriocin_synth_cyclodeHase"/>
</dbReference>
<dbReference type="GO" id="GO:0016740">
    <property type="term" value="F:transferase activity"/>
    <property type="evidence" value="ECO:0007669"/>
    <property type="project" value="UniProtKB-KW"/>
</dbReference>
<evidence type="ECO:0000313" key="2">
    <source>
        <dbReference type="EMBL" id="TCO53670.1"/>
    </source>
</evidence>
<comment type="caution">
    <text evidence="2">The sequence shown here is derived from an EMBL/GenBank/DDBJ whole genome shotgun (WGS) entry which is preliminary data.</text>
</comment>
<dbReference type="EMBL" id="SLWS01000010">
    <property type="protein sequence ID" value="TCO53670.1"/>
    <property type="molecule type" value="Genomic_DNA"/>
</dbReference>
<dbReference type="Gene3D" id="3.30.1330.230">
    <property type="match status" value="1"/>
</dbReference>
<keyword evidence="2" id="KW-0808">Transferase</keyword>
<dbReference type="PANTHER" id="PTHR37809">
    <property type="entry name" value="RIBOSOMAL PROTEIN S12 METHYLTHIOTRANSFERASE ACCESSORY FACTOR YCAO"/>
    <property type="match status" value="1"/>
</dbReference>
<dbReference type="Pfam" id="PF02624">
    <property type="entry name" value="YcaO"/>
    <property type="match status" value="1"/>
</dbReference>
<dbReference type="PANTHER" id="PTHR37809:SF1">
    <property type="entry name" value="RIBOSOMAL PROTEIN S12 METHYLTHIOTRANSFERASE ACCESSORY FACTOR YCAO"/>
    <property type="match status" value="1"/>
</dbReference>
<feature type="domain" description="YcaO" evidence="1">
    <location>
        <begin position="406"/>
        <end position="772"/>
    </location>
</feature>
<dbReference type="Proteomes" id="UP000295680">
    <property type="component" value="Unassembled WGS sequence"/>
</dbReference>
<dbReference type="InterPro" id="IPR027624">
    <property type="entry name" value="TOMM_cyclo_SagD"/>
</dbReference>
<keyword evidence="2" id="KW-0689">Ribosomal protein</keyword>
<dbReference type="GO" id="GO:0008641">
    <property type="term" value="F:ubiquitin-like modifier activating enzyme activity"/>
    <property type="evidence" value="ECO:0007669"/>
    <property type="project" value="InterPro"/>
</dbReference>
<dbReference type="OrthoDB" id="2379922at2"/>
<gene>
    <name evidence="2" type="ORF">EV192_110259</name>
</gene>
<dbReference type="GO" id="GO:0005840">
    <property type="term" value="C:ribosome"/>
    <property type="evidence" value="ECO:0007669"/>
    <property type="project" value="UniProtKB-KW"/>
</dbReference>
<dbReference type="Gene3D" id="3.30.40.250">
    <property type="match status" value="1"/>
</dbReference>
<proteinExistence type="predicted"/>
<dbReference type="PROSITE" id="PS51664">
    <property type="entry name" value="YCAO"/>
    <property type="match status" value="1"/>
</dbReference>
<dbReference type="NCBIfam" id="TIGR03604">
    <property type="entry name" value="TOMM_cyclo_SagD"/>
    <property type="match status" value="1"/>
</dbReference>
<sequence length="772" mass="84788">MTTSGASSGRVVGFKRHLRVEVVKGEAVYLFSERGVTALRGTDAETLAPLLDSTRDLETLLRDVPTGVAPEQVGRFIARLDEAGLLTLGPPPSSGVAERARAYWEAAGTDATTAVANTTGKRVQVIVTGDVDPVPALAALREAGLSVQVGPPPRDEDRTGAGFALATDDPADLSVVLCDDYLSPDLADIDAVHRAARRPWLLAKLIGSQVWIGPVFDSPELGCWHCLANRLWAHREAEAHVQARLGRVGPAVRPVASLPALDAMATRMMALEVTKWLAGYRYAGQRSVMTFDSLDLKARHHEFRRRPQCALCGDPTYMRAQARLPVTLTSQPKAADNAGGHRTLPPQQVLDRYQHLISPVTGVIKEITRNTRGPEFFNSFRAGPNVAVGGRTMINLTAAPRVENGGKGVTPLHGKVSAMCEALERHSGFFHGDEERVRGSYRSLADQAVHPSTCQLFDERQYPNRSAWNASHSSFQHVPDPFDDNAVMDWTPVWSLTNERHRLLPTAMLYYGAPPEGGSVSLYADSNGNAAGSSLEDAVLQGLLELVERDSVAIWWYNRTKQAAVDLDAFAEPWVDELRDVYKGLNREVWVLDVTADSGIPTMVALSRRTDGDTEDIMFGFGAHLDPRVCLRRALTEMNQLMPVVTDGDYGWIEPEPVKWWQNATVANQPYLAPDRDVRPLTPQDYGYVSTPDLLDDVEFVRGRVESLGLEVLVLDQTRPDIGLPVVKVVVPGMRSFWARYAPGRLFDVPVLLGRLAAPTRYEELNPTPLFI</sequence>
<dbReference type="NCBIfam" id="TIGR03882">
    <property type="entry name" value="cyclo_dehyd_2"/>
    <property type="match status" value="1"/>
</dbReference>